<reference evidence="2 3" key="1">
    <citation type="submission" date="2016-02" db="EMBL/GenBank/DDBJ databases">
        <title>Draft genome sequence of Thermodesulfatator sp. S606.</title>
        <authorList>
            <person name="Lai Q."/>
            <person name="Cao J."/>
            <person name="Dupont S."/>
            <person name="Shao Z."/>
            <person name="Jebbar M."/>
            <person name="Alain K."/>
        </authorList>
    </citation>
    <scope>NUCLEOTIDE SEQUENCE [LARGE SCALE GENOMIC DNA]</scope>
    <source>
        <strain evidence="2 3">S606</strain>
    </source>
</reference>
<evidence type="ECO:0000313" key="2">
    <source>
        <dbReference type="EMBL" id="OAG28535.1"/>
    </source>
</evidence>
<gene>
    <name evidence="2" type="ORF">TH606_01520</name>
</gene>
<dbReference type="Pfam" id="PF00881">
    <property type="entry name" value="Nitroreductase"/>
    <property type="match status" value="1"/>
</dbReference>
<dbReference type="STRING" id="1795632.TH606_01520"/>
<proteinExistence type="predicted"/>
<sequence length="245" mass="27397">MPGYRDSLGFKFLQATKHDRLELLKRERENIAPAPWFKVYPEAPKVPLPKPLFEPENFWKALIERRSIRKYTPQALSLEEISLLCFAAQGVTARAGRYLLRTAPSAGALYPVETYLFINRALDIAPGIYHLEVQDFVLEELAQGEFGQALAEASLSQYMCAKAPLVFVWSVIPRRTMSKYGSRGVRYIFMDVAHICQNVLLAATAMGLGACPIGAFFDDEVNQILGLDGEEETVVYIASVGYPAE</sequence>
<dbReference type="GO" id="GO:0016491">
    <property type="term" value="F:oxidoreductase activity"/>
    <property type="evidence" value="ECO:0007669"/>
    <property type="project" value="InterPro"/>
</dbReference>
<feature type="domain" description="Nitroreductase" evidence="1">
    <location>
        <begin position="64"/>
        <end position="242"/>
    </location>
</feature>
<dbReference type="RefSeq" id="WP_068540915.1">
    <property type="nucleotide sequence ID" value="NZ_LSFI01000004.1"/>
</dbReference>
<dbReference type="AlphaFoldDB" id="A0A177E9E3"/>
<dbReference type="InterPro" id="IPR020051">
    <property type="entry name" value="SagB-type_dehydrogenase"/>
</dbReference>
<dbReference type="SUPFAM" id="SSF55469">
    <property type="entry name" value="FMN-dependent nitroreductase-like"/>
    <property type="match status" value="1"/>
</dbReference>
<dbReference type="InterPro" id="IPR029479">
    <property type="entry name" value="Nitroreductase"/>
</dbReference>
<dbReference type="InterPro" id="IPR052544">
    <property type="entry name" value="Bacteriocin_Proc_Enz"/>
</dbReference>
<accession>A0A177E9E3</accession>
<dbReference type="PANTHER" id="PTHR43745:SF2">
    <property type="entry name" value="NITROREDUCTASE MJ1384-RELATED"/>
    <property type="match status" value="1"/>
</dbReference>
<dbReference type="EMBL" id="LSFI01000004">
    <property type="protein sequence ID" value="OAG28535.1"/>
    <property type="molecule type" value="Genomic_DNA"/>
</dbReference>
<evidence type="ECO:0000259" key="1">
    <source>
        <dbReference type="Pfam" id="PF00881"/>
    </source>
</evidence>
<dbReference type="OrthoDB" id="9801593at2"/>
<dbReference type="Proteomes" id="UP000076964">
    <property type="component" value="Unassembled WGS sequence"/>
</dbReference>
<protein>
    <submittedName>
        <fullName evidence="2">Dehydrogenase</fullName>
    </submittedName>
</protein>
<dbReference type="InterPro" id="IPR000415">
    <property type="entry name" value="Nitroreductase-like"/>
</dbReference>
<keyword evidence="3" id="KW-1185">Reference proteome</keyword>
<name>A0A177E9E3_9BACT</name>
<comment type="caution">
    <text evidence="2">The sequence shown here is derived from an EMBL/GenBank/DDBJ whole genome shotgun (WGS) entry which is preliminary data.</text>
</comment>
<evidence type="ECO:0000313" key="3">
    <source>
        <dbReference type="Proteomes" id="UP000076964"/>
    </source>
</evidence>
<dbReference type="CDD" id="cd02142">
    <property type="entry name" value="McbC_SagB-like_oxidoreductase"/>
    <property type="match status" value="1"/>
</dbReference>
<dbReference type="Gene3D" id="3.40.109.10">
    <property type="entry name" value="NADH Oxidase"/>
    <property type="match status" value="1"/>
</dbReference>
<dbReference type="NCBIfam" id="TIGR03605">
    <property type="entry name" value="antibiot_sagB"/>
    <property type="match status" value="1"/>
</dbReference>
<organism evidence="2 3">
    <name type="scientific">Thermodesulfatator autotrophicus</name>
    <dbReference type="NCBI Taxonomy" id="1795632"/>
    <lineage>
        <taxon>Bacteria</taxon>
        <taxon>Pseudomonadati</taxon>
        <taxon>Thermodesulfobacteriota</taxon>
        <taxon>Thermodesulfobacteria</taxon>
        <taxon>Thermodesulfobacteriales</taxon>
        <taxon>Thermodesulfatatoraceae</taxon>
        <taxon>Thermodesulfatator</taxon>
    </lineage>
</organism>
<dbReference type="PANTHER" id="PTHR43745">
    <property type="entry name" value="NITROREDUCTASE MJ1384-RELATED"/>
    <property type="match status" value="1"/>
</dbReference>